<dbReference type="GO" id="GO:0016788">
    <property type="term" value="F:hydrolase activity, acting on ester bonds"/>
    <property type="evidence" value="ECO:0007669"/>
    <property type="project" value="UniProtKB-ARBA"/>
</dbReference>
<feature type="transmembrane region" description="Helical" evidence="1">
    <location>
        <begin position="7"/>
        <end position="30"/>
    </location>
</feature>
<gene>
    <name evidence="2" type="ORF">tmp_000016</name>
</gene>
<dbReference type="Gene3D" id="3.40.50.1110">
    <property type="entry name" value="SGNH hydrolase"/>
    <property type="match status" value="1"/>
</dbReference>
<accession>A0A977XMB6</accession>
<dbReference type="SUPFAM" id="SSF52266">
    <property type="entry name" value="SGNH hydrolase"/>
    <property type="match status" value="1"/>
</dbReference>
<keyword evidence="1" id="KW-0812">Transmembrane</keyword>
<keyword evidence="2" id="KW-0378">Hydrolase</keyword>
<sequence>MWSKLKNLSVIAASILVGFLIFEAIFGGWFTSDPWFQATSMNILRNVNITYKVDTLGIEQAISDYKRDQYGLRGTCTNKNLATMITIGGSTTDQRYTAEGATWQDVLQKNIQETLSLPKFCIANAGVDGHSTFGHLASFDIWFRNIPSFKPEFLLFYVGINDAAFRFEKAFNDQNIQFRSYRNSVLYRIYKIFDTQRISDSQPQFAGHRLIIKNPVLYSETKLTENAEILALQNAFDFRLRMSEILRRTVALGAKPICVSQPHALSWNFGGQEKGVRNAFFYKNNYYNGLDYNFSLSLINQAMAELCVQYGGFYLNLRDKKFSLLDFYDYVHTTPQGAKKIADYLMQEINAQKILEFYKLKMNGS</sequence>
<dbReference type="EMBL" id="OP056329">
    <property type="protein sequence ID" value="UXP70937.1"/>
    <property type="molecule type" value="Genomic_DNA"/>
</dbReference>
<evidence type="ECO:0000256" key="1">
    <source>
        <dbReference type="SAM" id="Phobius"/>
    </source>
</evidence>
<dbReference type="InterPro" id="IPR036514">
    <property type="entry name" value="SGNH_hydro_sf"/>
</dbReference>
<organism evidence="2">
    <name type="scientific">uncultured Bdellovibrionales bacterium</name>
    <dbReference type="NCBI Taxonomy" id="395355"/>
    <lineage>
        <taxon>Bacteria</taxon>
        <taxon>Pseudomonadati</taxon>
        <taxon>Bdellovibrionota</taxon>
        <taxon>Bdellovibrionia</taxon>
        <taxon>Bdellovibrionales</taxon>
        <taxon>environmental samples</taxon>
    </lineage>
</organism>
<protein>
    <submittedName>
        <fullName evidence="2">SGNH/GDSL hydrolase family protein</fullName>
    </submittedName>
</protein>
<name>A0A977XMB6_9BACT</name>
<proteinExistence type="predicted"/>
<keyword evidence="1" id="KW-0472">Membrane</keyword>
<dbReference type="AlphaFoldDB" id="A0A977XMB6"/>
<reference evidence="2" key="1">
    <citation type="journal article" date="2022" name="bioRxiv">
        <title>Energy transfer in ubiquitous rhodopsin pumps with xanthophyll antennas.</title>
        <authorList>
            <person name="Chazan A."/>
            <person name="Das I."/>
            <person name="Fujiwara T."/>
            <person name="Murakoshi S."/>
            <person name="Shihoya W."/>
            <person name="Rozenberg A."/>
            <person name="Molina-Marquez A."/>
            <person name="Larom S."/>
            <person name="Pushkarev A."/>
            <person name="Malakar P."/>
            <person name="Ruhman S."/>
            <person name="Hasegawa M."/>
            <person name="Tsukamoto Y."/>
            <person name="Ishizuka T."/>
            <person name="Konno M."/>
            <person name="Nagata T."/>
            <person name="Inoue K."/>
            <person name="Mizuno Y."/>
            <person name="Katayama K."/>
            <person name="Abe-Yoshizumi R."/>
            <person name="Kandori H."/>
            <person name="Leon R.M."/>
            <person name="Yoshizawa S."/>
            <person name="Sheves M."/>
            <person name="Nureki O."/>
            <person name="Beja O."/>
        </authorList>
    </citation>
    <scope>NUCLEOTIDE SEQUENCE</scope>
</reference>
<keyword evidence="1" id="KW-1133">Transmembrane helix</keyword>
<evidence type="ECO:0000313" key="2">
    <source>
        <dbReference type="EMBL" id="UXP70937.1"/>
    </source>
</evidence>